<dbReference type="SMART" id="SM00729">
    <property type="entry name" value="Elp3"/>
    <property type="match status" value="1"/>
</dbReference>
<feature type="binding site" evidence="16">
    <location>
        <position position="151"/>
    </location>
    <ligand>
        <name>S-adenosyl-L-methionine</name>
        <dbReference type="ChEBI" id="CHEBI:59789"/>
        <label>1</label>
    </ligand>
</feature>
<dbReference type="FunFam" id="1.10.10.920:FF:000001">
    <property type="entry name" value="Coproporphyrinogen-III oxidase"/>
    <property type="match status" value="1"/>
</dbReference>
<comment type="catalytic activity">
    <reaction evidence="14 15">
        <text>coproporphyrinogen III + 2 S-adenosyl-L-methionine = protoporphyrinogen IX + 2 5'-deoxyadenosine + 2 L-methionine + 2 CO2</text>
        <dbReference type="Rhea" id="RHEA:15425"/>
        <dbReference type="ChEBI" id="CHEBI:16526"/>
        <dbReference type="ChEBI" id="CHEBI:17319"/>
        <dbReference type="ChEBI" id="CHEBI:57307"/>
        <dbReference type="ChEBI" id="CHEBI:57309"/>
        <dbReference type="ChEBI" id="CHEBI:57844"/>
        <dbReference type="ChEBI" id="CHEBI:59789"/>
        <dbReference type="EC" id="1.3.98.3"/>
    </reaction>
</comment>
<dbReference type="SUPFAM" id="SSF102114">
    <property type="entry name" value="Radical SAM enzymes"/>
    <property type="match status" value="1"/>
</dbReference>
<dbReference type="GO" id="GO:0046872">
    <property type="term" value="F:metal ion binding"/>
    <property type="evidence" value="ECO:0007669"/>
    <property type="project" value="UniProtKB-KW"/>
</dbReference>
<dbReference type="STRING" id="1396821.SAMN05444515_11182"/>
<dbReference type="OrthoDB" id="9808022at2"/>
<evidence type="ECO:0000313" key="19">
    <source>
        <dbReference type="EMBL" id="SEL21062.1"/>
    </source>
</evidence>
<keyword evidence="8 15" id="KW-0479">Metal-binding</keyword>
<dbReference type="SFLD" id="SFLDS00029">
    <property type="entry name" value="Radical_SAM"/>
    <property type="match status" value="1"/>
</dbReference>
<comment type="pathway">
    <text evidence="2 15">Porphyrin-containing compound metabolism; protoporphyrin-IX biosynthesis; protoporphyrinogen-IX from coproporphyrinogen-III (AdoMet route): step 1/1.</text>
</comment>
<dbReference type="EMBL" id="FOAA01000011">
    <property type="protein sequence ID" value="SEL21062.1"/>
    <property type="molecule type" value="Genomic_DNA"/>
</dbReference>
<evidence type="ECO:0000256" key="10">
    <source>
        <dbReference type="ARBA" id="ARBA00023004"/>
    </source>
</evidence>
<comment type="similarity">
    <text evidence="3 15">Belongs to the anaerobic coproporphyrinogen-III oxidase family.</text>
</comment>
<dbReference type="RefSeq" id="WP_090254111.1">
    <property type="nucleotide sequence ID" value="NZ_FOAA01000011.1"/>
</dbReference>
<dbReference type="FunFam" id="3.80.30.20:FF:000012">
    <property type="entry name" value="Coproporphyrinogen-III oxidase"/>
    <property type="match status" value="1"/>
</dbReference>
<evidence type="ECO:0000256" key="4">
    <source>
        <dbReference type="ARBA" id="ARBA00011245"/>
    </source>
</evidence>
<dbReference type="Pfam" id="PF04055">
    <property type="entry name" value="Radical_SAM"/>
    <property type="match status" value="1"/>
</dbReference>
<evidence type="ECO:0000256" key="7">
    <source>
        <dbReference type="ARBA" id="ARBA00022691"/>
    </source>
</evidence>
<keyword evidence="20" id="KW-1185">Reference proteome</keyword>
<evidence type="ECO:0000256" key="9">
    <source>
        <dbReference type="ARBA" id="ARBA00023002"/>
    </source>
</evidence>
<feature type="binding site" evidence="17">
    <location>
        <position position="69"/>
    </location>
    <ligand>
        <name>[4Fe-4S] cluster</name>
        <dbReference type="ChEBI" id="CHEBI:49883"/>
        <note>4Fe-4S-S-AdoMet</note>
    </ligand>
</feature>
<gene>
    <name evidence="19" type="ORF">SAMN05444515_11182</name>
</gene>
<evidence type="ECO:0000256" key="13">
    <source>
        <dbReference type="ARBA" id="ARBA00024295"/>
    </source>
</evidence>
<dbReference type="Pfam" id="PF06969">
    <property type="entry name" value="HemN_C"/>
    <property type="match status" value="1"/>
</dbReference>
<feature type="binding site" evidence="16">
    <location>
        <position position="215"/>
    </location>
    <ligand>
        <name>S-adenosyl-L-methionine</name>
        <dbReference type="ChEBI" id="CHEBI:59789"/>
        <label>2</label>
    </ligand>
</feature>
<dbReference type="CDD" id="cd01335">
    <property type="entry name" value="Radical_SAM"/>
    <property type="match status" value="1"/>
</dbReference>
<organism evidence="19 20">
    <name type="scientific">Ectothiorhodospira marina</name>
    <dbReference type="NCBI Taxonomy" id="1396821"/>
    <lineage>
        <taxon>Bacteria</taxon>
        <taxon>Pseudomonadati</taxon>
        <taxon>Pseudomonadota</taxon>
        <taxon>Gammaproteobacteria</taxon>
        <taxon>Chromatiales</taxon>
        <taxon>Ectothiorhodospiraceae</taxon>
        <taxon>Ectothiorhodospira</taxon>
    </lineage>
</organism>
<feature type="binding site" evidence="16">
    <location>
        <position position="116"/>
    </location>
    <ligand>
        <name>S-adenosyl-L-methionine</name>
        <dbReference type="ChEBI" id="CHEBI:59789"/>
        <label>1</label>
    </ligand>
</feature>
<feature type="binding site" evidence="17">
    <location>
        <position position="72"/>
    </location>
    <ligand>
        <name>[4Fe-4S] cluster</name>
        <dbReference type="ChEBI" id="CHEBI:49883"/>
        <note>4Fe-4S-S-AdoMet</note>
    </ligand>
</feature>
<evidence type="ECO:0000256" key="14">
    <source>
        <dbReference type="ARBA" id="ARBA00048321"/>
    </source>
</evidence>
<evidence type="ECO:0000256" key="1">
    <source>
        <dbReference type="ARBA" id="ARBA00004496"/>
    </source>
</evidence>
<evidence type="ECO:0000256" key="12">
    <source>
        <dbReference type="ARBA" id="ARBA00023244"/>
    </source>
</evidence>
<comment type="subcellular location">
    <subcellularLocation>
        <location evidence="1 15">Cytoplasm</location>
    </subcellularLocation>
</comment>
<dbReference type="InterPro" id="IPR023404">
    <property type="entry name" value="rSAM_horseshoe"/>
</dbReference>
<dbReference type="GO" id="GO:0004109">
    <property type="term" value="F:coproporphyrinogen oxidase activity"/>
    <property type="evidence" value="ECO:0007669"/>
    <property type="project" value="InterPro"/>
</dbReference>
<evidence type="ECO:0000256" key="6">
    <source>
        <dbReference type="ARBA" id="ARBA00022490"/>
    </source>
</evidence>
<dbReference type="PANTHER" id="PTHR13932">
    <property type="entry name" value="COPROPORPHYRINIGEN III OXIDASE"/>
    <property type="match status" value="1"/>
</dbReference>
<dbReference type="GO" id="GO:0051539">
    <property type="term" value="F:4 iron, 4 sulfur cluster binding"/>
    <property type="evidence" value="ECO:0007669"/>
    <property type="project" value="UniProtKB-KW"/>
</dbReference>
<evidence type="ECO:0000259" key="18">
    <source>
        <dbReference type="PROSITE" id="PS51918"/>
    </source>
</evidence>
<evidence type="ECO:0000256" key="15">
    <source>
        <dbReference type="PIRNR" id="PIRNR000167"/>
    </source>
</evidence>
<keyword evidence="11 15" id="KW-0411">Iron-sulfur</keyword>
<proteinExistence type="inferred from homology"/>
<keyword evidence="7 15" id="KW-0949">S-adenosyl-L-methionine</keyword>
<dbReference type="GO" id="GO:0005737">
    <property type="term" value="C:cytoplasm"/>
    <property type="evidence" value="ECO:0007669"/>
    <property type="project" value="UniProtKB-SubCell"/>
</dbReference>
<evidence type="ECO:0000256" key="3">
    <source>
        <dbReference type="ARBA" id="ARBA00005493"/>
    </source>
</evidence>
<feature type="binding site" evidence="16">
    <location>
        <position position="249"/>
    </location>
    <ligand>
        <name>S-adenosyl-L-methionine</name>
        <dbReference type="ChEBI" id="CHEBI:59789"/>
        <label>2</label>
    </ligand>
</feature>
<dbReference type="PROSITE" id="PS51918">
    <property type="entry name" value="RADICAL_SAM"/>
    <property type="match status" value="1"/>
</dbReference>
<dbReference type="SFLD" id="SFLDG01065">
    <property type="entry name" value="anaerobic_coproporphyrinogen-I"/>
    <property type="match status" value="1"/>
</dbReference>
<dbReference type="NCBIfam" id="TIGR00538">
    <property type="entry name" value="hemN"/>
    <property type="match status" value="1"/>
</dbReference>
<dbReference type="InterPro" id="IPR006638">
    <property type="entry name" value="Elp3/MiaA/NifB-like_rSAM"/>
</dbReference>
<evidence type="ECO:0000256" key="17">
    <source>
        <dbReference type="PIRSR" id="PIRSR000167-2"/>
    </source>
</evidence>
<accession>A0A1H7NBT7</accession>
<feature type="binding site" evidence="16">
    <location>
        <position position="190"/>
    </location>
    <ligand>
        <name>S-adenosyl-L-methionine</name>
        <dbReference type="ChEBI" id="CHEBI:59789"/>
        <label>2</label>
    </ligand>
</feature>
<evidence type="ECO:0000256" key="8">
    <source>
        <dbReference type="ARBA" id="ARBA00022723"/>
    </source>
</evidence>
<dbReference type="GO" id="GO:0051989">
    <property type="term" value="F:coproporphyrinogen dehydrogenase activity"/>
    <property type="evidence" value="ECO:0007669"/>
    <property type="project" value="UniProtKB-EC"/>
</dbReference>
<dbReference type="Proteomes" id="UP000199256">
    <property type="component" value="Unassembled WGS sequence"/>
</dbReference>
<dbReference type="EC" id="1.3.98.3" evidence="15"/>
<evidence type="ECO:0000256" key="5">
    <source>
        <dbReference type="ARBA" id="ARBA00022485"/>
    </source>
</evidence>
<name>A0A1H7NBT7_9GAMM</name>
<dbReference type="InterPro" id="IPR034505">
    <property type="entry name" value="Coproporphyrinogen-III_oxidase"/>
</dbReference>
<dbReference type="Gene3D" id="3.80.30.20">
    <property type="entry name" value="tm_1862 like domain"/>
    <property type="match status" value="1"/>
</dbReference>
<feature type="binding site" evidence="16">
    <location>
        <position position="178"/>
    </location>
    <ligand>
        <name>S-adenosyl-L-methionine</name>
        <dbReference type="ChEBI" id="CHEBI:59789"/>
        <label>2</label>
    </ligand>
</feature>
<dbReference type="PANTHER" id="PTHR13932:SF6">
    <property type="entry name" value="OXYGEN-INDEPENDENT COPROPORPHYRINOGEN III OXIDASE"/>
    <property type="match status" value="1"/>
</dbReference>
<keyword evidence="6 15" id="KW-0963">Cytoplasm</keyword>
<feature type="domain" description="Radical SAM core" evidence="18">
    <location>
        <begin position="50"/>
        <end position="286"/>
    </location>
</feature>
<dbReference type="InterPro" id="IPR004558">
    <property type="entry name" value="Coprogen_oxidase_HemN"/>
</dbReference>
<evidence type="ECO:0000256" key="2">
    <source>
        <dbReference type="ARBA" id="ARBA00004785"/>
    </source>
</evidence>
<feature type="binding site" evidence="17">
    <location>
        <position position="65"/>
    </location>
    <ligand>
        <name>[4Fe-4S] cluster</name>
        <dbReference type="ChEBI" id="CHEBI:49883"/>
        <note>4Fe-4S-S-AdoMet</note>
    </ligand>
</feature>
<dbReference type="GO" id="GO:0006782">
    <property type="term" value="P:protoporphyrinogen IX biosynthetic process"/>
    <property type="evidence" value="ECO:0007669"/>
    <property type="project" value="UniProtKB-UniPathway"/>
</dbReference>
<dbReference type="InterPro" id="IPR007197">
    <property type="entry name" value="rSAM"/>
</dbReference>
<sequence length="462" mass="52599">MSLSQTIDFDLDLINRYNTAGPRYTSYPTAVQFHEGFGAERYAEMAKETNASGRPLSLYFHIPFCDTVCFYCACNKVVTKDRTKAKPYLDRLYKEMAMQGALFDKSRPVTQLHWGGGTPTFISHDEMTELMGKTAEHFGLLDDDTGEYSIEIDPREVDDSTLGLLRKLGFNRISLGVQDFDERVQKSVNRVQSESLVLGVLEEARSLGFRSTSVDLIYGLPHQDRKTFGDTIDKIIKVDPARISVFNYAHLPDRFKPQRRIDEEALPSPGEKLAMLQQTIQQLTEAGYVYIGMDHFAKPDDELAVAQRDHTLYRNFQGYSTHSNCDLVGLGSTSVGVVGNSYSQNHHDLEKYFQCIDEGRLAVFRGVELDADDVLRRDVITRLICHFELAFEDVEKVHGIKFRDYFARELKELKAMEDDGLIKISGSAITVQPAGRLLIRNICMTFDRYLREATEQRFSRVI</sequence>
<evidence type="ECO:0000313" key="20">
    <source>
        <dbReference type="Proteomes" id="UP000199256"/>
    </source>
</evidence>
<keyword evidence="10 15" id="KW-0408">Iron</keyword>
<comment type="function">
    <text evidence="13">Involved in the heme biosynthesis. Catalyzes the anaerobic oxidative decarboxylation of propionate groups of rings A and B of coproporphyrinogen III to yield the vinyl groups in protoporphyrinogen IX.</text>
</comment>
<dbReference type="InterPro" id="IPR058240">
    <property type="entry name" value="rSAM_sf"/>
</dbReference>
<feature type="binding site" evidence="16">
    <location>
        <position position="59"/>
    </location>
    <ligand>
        <name>S-adenosyl-L-methionine</name>
        <dbReference type="ChEBI" id="CHEBI:59789"/>
        <label>1</label>
    </ligand>
</feature>
<protein>
    <recommendedName>
        <fullName evidence="15">Coproporphyrinogen-III oxidase</fullName>
        <ecNumber evidence="15">1.3.98.3</ecNumber>
    </recommendedName>
</protein>
<dbReference type="Gene3D" id="1.10.10.920">
    <property type="match status" value="1"/>
</dbReference>
<dbReference type="PIRSF" id="PIRSF000167">
    <property type="entry name" value="HemN"/>
    <property type="match status" value="1"/>
</dbReference>
<dbReference type="UniPathway" id="UPA00251">
    <property type="reaction ID" value="UER00323"/>
</dbReference>
<feature type="binding site" evidence="16">
    <location>
        <begin position="71"/>
        <end position="73"/>
    </location>
    <ligand>
        <name>S-adenosyl-L-methionine</name>
        <dbReference type="ChEBI" id="CHEBI:59789"/>
        <label>2</label>
    </ligand>
</feature>
<keyword evidence="9 15" id="KW-0560">Oxidoreductase</keyword>
<evidence type="ECO:0000256" key="11">
    <source>
        <dbReference type="ARBA" id="ARBA00023014"/>
    </source>
</evidence>
<dbReference type="AlphaFoldDB" id="A0A1H7NBT7"/>
<feature type="binding site" evidence="16">
    <location>
        <begin position="117"/>
        <end position="118"/>
    </location>
    <ligand>
        <name>S-adenosyl-L-methionine</name>
        <dbReference type="ChEBI" id="CHEBI:59789"/>
        <label>2</label>
    </ligand>
</feature>
<keyword evidence="5 15" id="KW-0004">4Fe-4S</keyword>
<keyword evidence="12 15" id="KW-0627">Porphyrin biosynthesis</keyword>
<comment type="subunit">
    <text evidence="4">Monomer.</text>
</comment>
<reference evidence="20" key="1">
    <citation type="submission" date="2016-10" db="EMBL/GenBank/DDBJ databases">
        <authorList>
            <person name="Varghese N."/>
            <person name="Submissions S."/>
        </authorList>
    </citation>
    <scope>NUCLEOTIDE SEQUENCE [LARGE SCALE GENOMIC DNA]</scope>
    <source>
        <strain evidence="20">DSM 241</strain>
    </source>
</reference>
<comment type="cofactor">
    <cofactor evidence="15 17">
        <name>[4Fe-4S] cluster</name>
        <dbReference type="ChEBI" id="CHEBI:49883"/>
    </cofactor>
    <text evidence="15 17">Binds 1 [4Fe-4S] cluster. The cluster is coordinated with 3 cysteines and an exchangeable S-adenosyl-L-methionine.</text>
</comment>
<dbReference type="InterPro" id="IPR010723">
    <property type="entry name" value="HemN_C"/>
</dbReference>
<evidence type="ECO:0000256" key="16">
    <source>
        <dbReference type="PIRSR" id="PIRSR000167-1"/>
    </source>
</evidence>